<accession>A0A4Q9N0S4</accession>
<dbReference type="AlphaFoldDB" id="A0A4Q9N0S4"/>
<dbReference type="Proteomes" id="UP000292957">
    <property type="component" value="Unassembled WGS sequence"/>
</dbReference>
<reference evidence="1" key="1">
    <citation type="submission" date="2019-01" db="EMBL/GenBank/DDBJ databases">
        <title>Draft genome sequences of three monokaryotic isolates of the white-rot basidiomycete fungus Dichomitus squalens.</title>
        <authorList>
            <consortium name="DOE Joint Genome Institute"/>
            <person name="Lopez S.C."/>
            <person name="Andreopoulos B."/>
            <person name="Pangilinan J."/>
            <person name="Lipzen A."/>
            <person name="Riley R."/>
            <person name="Ahrendt S."/>
            <person name="Ng V."/>
            <person name="Barry K."/>
            <person name="Daum C."/>
            <person name="Grigoriev I.V."/>
            <person name="Hilden K.S."/>
            <person name="Makela M.R."/>
            <person name="de Vries R.P."/>
        </authorList>
    </citation>
    <scope>NUCLEOTIDE SEQUENCE [LARGE SCALE GENOMIC DNA]</scope>
    <source>
        <strain evidence="1">OM18370.1</strain>
    </source>
</reference>
<name>A0A4Q9N0S4_9APHY</name>
<gene>
    <name evidence="1" type="ORF">BD311DRAFT_750666</name>
</gene>
<proteinExistence type="predicted"/>
<organism evidence="1">
    <name type="scientific">Dichomitus squalens</name>
    <dbReference type="NCBI Taxonomy" id="114155"/>
    <lineage>
        <taxon>Eukaryota</taxon>
        <taxon>Fungi</taxon>
        <taxon>Dikarya</taxon>
        <taxon>Basidiomycota</taxon>
        <taxon>Agaricomycotina</taxon>
        <taxon>Agaricomycetes</taxon>
        <taxon>Polyporales</taxon>
        <taxon>Polyporaceae</taxon>
        <taxon>Dichomitus</taxon>
    </lineage>
</organism>
<dbReference type="EMBL" id="ML143395">
    <property type="protein sequence ID" value="TBU32256.1"/>
    <property type="molecule type" value="Genomic_DNA"/>
</dbReference>
<dbReference type="PROSITE" id="PS51257">
    <property type="entry name" value="PROKAR_LIPOPROTEIN"/>
    <property type="match status" value="1"/>
</dbReference>
<sequence length="64" mass="6946">MGRRCSPTDMIPAAQCQRPTEICHIGHSTSAACSHFALLRFGVRSQASWDHGDESCADLIQAIC</sequence>
<protein>
    <submittedName>
        <fullName evidence="1">Uncharacterized protein</fullName>
    </submittedName>
</protein>
<evidence type="ECO:0000313" key="1">
    <source>
        <dbReference type="EMBL" id="TBU32256.1"/>
    </source>
</evidence>